<reference evidence="2" key="1">
    <citation type="submission" date="2021-07" db="EMBL/GenBank/DDBJ databases">
        <title>Complete genome sequencing of a Clostridium isolate.</title>
        <authorList>
            <person name="Ueki A."/>
            <person name="Tonouchi A."/>
        </authorList>
    </citation>
    <scope>NUCLEOTIDE SEQUENCE [LARGE SCALE GENOMIC DNA]</scope>
    <source>
        <strain evidence="2">C5S11</strain>
    </source>
</reference>
<keyword evidence="2" id="KW-1185">Reference proteome</keyword>
<evidence type="ECO:0000313" key="2">
    <source>
        <dbReference type="Proteomes" id="UP000824633"/>
    </source>
</evidence>
<dbReference type="RefSeq" id="WP_224036325.1">
    <property type="nucleotide sequence ID" value="NZ_AP024849.1"/>
</dbReference>
<proteinExistence type="predicted"/>
<sequence length="56" mass="6684">MGKLIKINMYADKKKCKNKPINISILEKNFATYEKWLEKTNREDGIENYKKFLMIG</sequence>
<gene>
    <name evidence="1" type="ORF">psyc5s11_07300</name>
</gene>
<name>A0ABN6IUW3_9CLOT</name>
<dbReference type="Proteomes" id="UP000824633">
    <property type="component" value="Chromosome"/>
</dbReference>
<protein>
    <submittedName>
        <fullName evidence="1">Uncharacterized protein</fullName>
    </submittedName>
</protein>
<dbReference type="EMBL" id="AP024849">
    <property type="protein sequence ID" value="BCZ44663.1"/>
    <property type="molecule type" value="Genomic_DNA"/>
</dbReference>
<accession>A0ABN6IUW3</accession>
<organism evidence="1 2">
    <name type="scientific">Clostridium gelidum</name>
    <dbReference type="NCBI Taxonomy" id="704125"/>
    <lineage>
        <taxon>Bacteria</taxon>
        <taxon>Bacillati</taxon>
        <taxon>Bacillota</taxon>
        <taxon>Clostridia</taxon>
        <taxon>Eubacteriales</taxon>
        <taxon>Clostridiaceae</taxon>
        <taxon>Clostridium</taxon>
    </lineage>
</organism>
<evidence type="ECO:0000313" key="1">
    <source>
        <dbReference type="EMBL" id="BCZ44663.1"/>
    </source>
</evidence>